<proteinExistence type="inferred from homology"/>
<dbReference type="Pfam" id="PF04453">
    <property type="entry name" value="LptD"/>
    <property type="match status" value="1"/>
</dbReference>
<protein>
    <recommendedName>
        <fullName evidence="1">LPS-assembly protein LptD</fullName>
    </recommendedName>
</protein>
<organism evidence="4 5">
    <name type="scientific">Paracoccus hibiscisoli</name>
    <dbReference type="NCBI Taxonomy" id="2023261"/>
    <lineage>
        <taxon>Bacteria</taxon>
        <taxon>Pseudomonadati</taxon>
        <taxon>Pseudomonadota</taxon>
        <taxon>Alphaproteobacteria</taxon>
        <taxon>Rhodobacterales</taxon>
        <taxon>Paracoccaceae</taxon>
        <taxon>Paracoccus</taxon>
    </lineage>
</organism>
<keyword evidence="1" id="KW-0472">Membrane</keyword>
<dbReference type="InterPro" id="IPR020889">
    <property type="entry name" value="LipoPS_assembly_LptD"/>
</dbReference>
<dbReference type="InterPro" id="IPR007543">
    <property type="entry name" value="LptD_C"/>
</dbReference>
<reference evidence="4 5" key="1">
    <citation type="submission" date="2019-04" db="EMBL/GenBank/DDBJ databases">
        <authorList>
            <person name="Li J."/>
        </authorList>
    </citation>
    <scope>NUCLEOTIDE SEQUENCE [LARGE SCALE GENOMIC DNA]</scope>
    <source>
        <strain evidence="4 5">CCTCC AB2016182</strain>
    </source>
</reference>
<evidence type="ECO:0000313" key="4">
    <source>
        <dbReference type="EMBL" id="TJZ85011.1"/>
    </source>
</evidence>
<dbReference type="PANTHER" id="PTHR30189">
    <property type="entry name" value="LPS-ASSEMBLY PROTEIN"/>
    <property type="match status" value="1"/>
</dbReference>
<dbReference type="EMBL" id="SUNH01000010">
    <property type="protein sequence ID" value="TJZ85011.1"/>
    <property type="molecule type" value="Genomic_DNA"/>
</dbReference>
<dbReference type="GO" id="GO:0009279">
    <property type="term" value="C:cell outer membrane"/>
    <property type="evidence" value="ECO:0007669"/>
    <property type="project" value="UniProtKB-SubCell"/>
</dbReference>
<gene>
    <name evidence="1" type="primary">lptD</name>
    <name evidence="4" type="ORF">FA740_08180</name>
</gene>
<dbReference type="GO" id="GO:0043165">
    <property type="term" value="P:Gram-negative-bacterium-type cell outer membrane assembly"/>
    <property type="evidence" value="ECO:0007669"/>
    <property type="project" value="UniProtKB-UniRule"/>
</dbReference>
<feature type="domain" description="LptD C-terminal" evidence="3">
    <location>
        <begin position="330"/>
        <end position="691"/>
    </location>
</feature>
<dbReference type="PANTHER" id="PTHR30189:SF1">
    <property type="entry name" value="LPS-ASSEMBLY PROTEIN LPTD"/>
    <property type="match status" value="1"/>
</dbReference>
<keyword evidence="5" id="KW-1185">Reference proteome</keyword>
<dbReference type="GO" id="GO:0015920">
    <property type="term" value="P:lipopolysaccharide transport"/>
    <property type="evidence" value="ECO:0007669"/>
    <property type="project" value="InterPro"/>
</dbReference>
<feature type="compositionally biased region" description="Low complexity" evidence="2">
    <location>
        <begin position="54"/>
        <end position="66"/>
    </location>
</feature>
<evidence type="ECO:0000256" key="2">
    <source>
        <dbReference type="SAM" id="MobiDB-lite"/>
    </source>
</evidence>
<dbReference type="HAMAP" id="MF_01411">
    <property type="entry name" value="LPS_assembly_LptD"/>
    <property type="match status" value="1"/>
</dbReference>
<dbReference type="AlphaFoldDB" id="A0A4U0QSI5"/>
<sequence>MAAQTAWDQGSMGAISGMPGATGRADAGVTALAPESDSLGSNPVGDRTPTPQNPATASPATTLTLPGDRPTDPQSGAATVLADAVTVQAGGTLIASGGVVAWYQGARLVAPRITVDGETGDLTIEGPIHLSRPGSTDPERDAVLVADSAQLDRALQDGIVLGARLVLARELQLASTRLERREAGRITEMTNVVASSCRICAEDPRPLWEIRARTITHDAETREITFDRPQFRALGVPLAYAPFRVTAPDPTVDRRSGLLRPEIRTTSGLGFGVKLPYFQTLGDQADLTLTPYLAANRTTTLEARYRQAFANGAVEVNGAVSRDDLRPGETRGYLFGTGQFLLPRDYRLGLQVQRASDRAYLLDYGVTGADRLWSGVSVERVRRDKLFWGRVGNYESLREDEDNATSPAQVADAIWLRRTTPALIGGEALLEWSVHAHRRPSNTDRIGRDVARGSVGIDWRRSQILPGGVVAAGLAGLDADLYRIAQDDRFEQLVTRVDPQVGVELRWPLAGGAGGATHLVEPVIQVLYSPRGRDEDIPNEDSRLIEFDEGNLFSDNRFPGWDVRETGLRANIGATWTRIDPTGWSLGVTGGRVLRARAADNFAPDSPLGGRSSDWLLAAHYDNGAGLAVANRALFDDEFAISRNELRVGWLRTDLQLSAGYIWIDRDEDEGRDVDASELAANIGWQIAPGWWGEAQTRYDFSADRAQRAGLQVSYRNECITVETGLSRRFSSSDLLRAETSLDLSVRLGGFGTQEQARGTVARRSCMR</sequence>
<dbReference type="Proteomes" id="UP000306223">
    <property type="component" value="Unassembled WGS sequence"/>
</dbReference>
<comment type="function">
    <text evidence="1">Involved in the assembly of lipopolysaccharide (LPS) at the surface of the outer membrane.</text>
</comment>
<keyword evidence="1" id="KW-0732">Signal</keyword>
<accession>A0A4U0QSI5</accession>
<keyword evidence="1" id="KW-0998">Cell outer membrane</keyword>
<comment type="similarity">
    <text evidence="1">Belongs to the LptD family.</text>
</comment>
<dbReference type="OrthoDB" id="9760225at2"/>
<dbReference type="GO" id="GO:1990351">
    <property type="term" value="C:transporter complex"/>
    <property type="evidence" value="ECO:0007669"/>
    <property type="project" value="TreeGrafter"/>
</dbReference>
<feature type="region of interest" description="Disordered" evidence="2">
    <location>
        <begin position="1"/>
        <end position="76"/>
    </location>
</feature>
<evidence type="ECO:0000256" key="1">
    <source>
        <dbReference type="HAMAP-Rule" id="MF_01411"/>
    </source>
</evidence>
<evidence type="ECO:0000313" key="5">
    <source>
        <dbReference type="Proteomes" id="UP000306223"/>
    </source>
</evidence>
<comment type="subcellular location">
    <subcellularLocation>
        <location evidence="1">Cell outer membrane</location>
    </subcellularLocation>
</comment>
<comment type="subunit">
    <text evidence="1">Component of the lipopolysaccharide transport and assembly complex.</text>
</comment>
<evidence type="ECO:0000259" key="3">
    <source>
        <dbReference type="Pfam" id="PF04453"/>
    </source>
</evidence>
<dbReference type="InterPro" id="IPR050218">
    <property type="entry name" value="LptD"/>
</dbReference>
<name>A0A4U0QSI5_9RHOB</name>
<comment type="caution">
    <text evidence="1">Lacks conserved residue(s) required for the propagation of feature annotation.</text>
</comment>
<comment type="caution">
    <text evidence="4">The sequence shown here is derived from an EMBL/GenBank/DDBJ whole genome shotgun (WGS) entry which is preliminary data.</text>
</comment>